<proteinExistence type="inferred from homology"/>
<name>A0A382PDB5_9ZZZZ</name>
<feature type="domain" description="SRP54-type proteins GTP-binding" evidence="7">
    <location>
        <begin position="76"/>
        <end position="172"/>
    </location>
</feature>
<evidence type="ECO:0008006" key="10">
    <source>
        <dbReference type="Google" id="ProtNLM"/>
    </source>
</evidence>
<reference evidence="9" key="1">
    <citation type="submission" date="2018-05" db="EMBL/GenBank/DDBJ databases">
        <authorList>
            <person name="Lanie J.A."/>
            <person name="Ng W.-L."/>
            <person name="Kazmierczak K.M."/>
            <person name="Andrzejewski T.M."/>
            <person name="Davidsen T.M."/>
            <person name="Wayne K.J."/>
            <person name="Tettelin H."/>
            <person name="Glass J.I."/>
            <person name="Rusch D."/>
            <person name="Podicherti R."/>
            <person name="Tsui H.-C.T."/>
            <person name="Winkler M.E."/>
        </authorList>
    </citation>
    <scope>NUCLEOTIDE SEQUENCE</scope>
</reference>
<dbReference type="PANTHER" id="PTHR43134">
    <property type="entry name" value="SIGNAL RECOGNITION PARTICLE RECEPTOR SUBUNIT ALPHA"/>
    <property type="match status" value="1"/>
</dbReference>
<keyword evidence="3" id="KW-0342">GTP-binding</keyword>
<keyword evidence="2" id="KW-0547">Nucleotide-binding</keyword>
<keyword evidence="4" id="KW-0472">Membrane</keyword>
<dbReference type="InterPro" id="IPR000897">
    <property type="entry name" value="SRP54_GTPase_dom"/>
</dbReference>
<organism evidence="9">
    <name type="scientific">marine metagenome</name>
    <dbReference type="NCBI Taxonomy" id="408172"/>
    <lineage>
        <taxon>unclassified sequences</taxon>
        <taxon>metagenomes</taxon>
        <taxon>ecological metagenomes</taxon>
    </lineage>
</organism>
<dbReference type="GO" id="GO:0012505">
    <property type="term" value="C:endomembrane system"/>
    <property type="evidence" value="ECO:0007669"/>
    <property type="project" value="UniProtKB-SubCell"/>
</dbReference>
<dbReference type="SMART" id="SM00962">
    <property type="entry name" value="SRP54"/>
    <property type="match status" value="1"/>
</dbReference>
<protein>
    <recommendedName>
        <fullName evidence="10">SRP54-type proteins GTP-binding domain-containing protein</fullName>
    </recommendedName>
</protein>
<dbReference type="AlphaFoldDB" id="A0A382PDB5"/>
<gene>
    <name evidence="9" type="ORF">METZ01_LOCUS324243</name>
</gene>
<dbReference type="PANTHER" id="PTHR43134:SF1">
    <property type="entry name" value="SIGNAL RECOGNITION PARTICLE RECEPTOR SUBUNIT ALPHA"/>
    <property type="match status" value="1"/>
</dbReference>
<dbReference type="InterPro" id="IPR013822">
    <property type="entry name" value="Signal_recog_particl_SRP54_hlx"/>
</dbReference>
<dbReference type="GO" id="GO:0005047">
    <property type="term" value="F:signal recognition particle binding"/>
    <property type="evidence" value="ECO:0007669"/>
    <property type="project" value="TreeGrafter"/>
</dbReference>
<evidence type="ECO:0000256" key="5">
    <source>
        <dbReference type="ARBA" id="ARBA00023170"/>
    </source>
</evidence>
<comment type="similarity">
    <text evidence="1">Belongs to the GTP-binding SRP family.</text>
</comment>
<dbReference type="GO" id="GO:0003924">
    <property type="term" value="F:GTPase activity"/>
    <property type="evidence" value="ECO:0007669"/>
    <property type="project" value="TreeGrafter"/>
</dbReference>
<comment type="subcellular location">
    <subcellularLocation>
        <location evidence="6">Endomembrane system</location>
        <topology evidence="6">Peripheral membrane protein</topology>
        <orientation evidence="6">Cytoplasmic side</orientation>
    </subcellularLocation>
</comment>
<dbReference type="InterPro" id="IPR027417">
    <property type="entry name" value="P-loop_NTPase"/>
</dbReference>
<sequence>MVKKKLDSQTLEEIQDVLITADLGVETARKISKNLASTRFGKDANPTEVRRVVADEIIEILSPVAQPLSLNPAHRPHVLLVCGVNGSGKTTTVGKLAHKFVEDGKHVMLAAGDTFRAAATEQLKIWGERAACPVISKETGSDPAGLVFEAFQQARKDSADVLLIDTAGRLQN</sequence>
<evidence type="ECO:0000313" key="9">
    <source>
        <dbReference type="EMBL" id="SVC71389.1"/>
    </source>
</evidence>
<dbReference type="Gene3D" id="1.20.120.140">
    <property type="entry name" value="Signal recognition particle SRP54, nucleotide-binding domain"/>
    <property type="match status" value="1"/>
</dbReference>
<accession>A0A382PDB5</accession>
<evidence type="ECO:0000256" key="3">
    <source>
        <dbReference type="ARBA" id="ARBA00023134"/>
    </source>
</evidence>
<dbReference type="GO" id="GO:0005886">
    <property type="term" value="C:plasma membrane"/>
    <property type="evidence" value="ECO:0007669"/>
    <property type="project" value="TreeGrafter"/>
</dbReference>
<dbReference type="GO" id="GO:0005525">
    <property type="term" value="F:GTP binding"/>
    <property type="evidence" value="ECO:0007669"/>
    <property type="project" value="UniProtKB-KW"/>
</dbReference>
<dbReference type="SUPFAM" id="SSF52540">
    <property type="entry name" value="P-loop containing nucleoside triphosphate hydrolases"/>
    <property type="match status" value="1"/>
</dbReference>
<dbReference type="Gene3D" id="3.40.50.300">
    <property type="entry name" value="P-loop containing nucleotide triphosphate hydrolases"/>
    <property type="match status" value="1"/>
</dbReference>
<dbReference type="SMART" id="SM00963">
    <property type="entry name" value="SRP54_N"/>
    <property type="match status" value="1"/>
</dbReference>
<keyword evidence="5" id="KW-0675">Receptor</keyword>
<evidence type="ECO:0000256" key="6">
    <source>
        <dbReference type="ARBA" id="ARBA00029433"/>
    </source>
</evidence>
<dbReference type="Pfam" id="PF02881">
    <property type="entry name" value="SRP54_N"/>
    <property type="match status" value="1"/>
</dbReference>
<evidence type="ECO:0000256" key="1">
    <source>
        <dbReference type="ARBA" id="ARBA00008531"/>
    </source>
</evidence>
<dbReference type="GO" id="GO:0005737">
    <property type="term" value="C:cytoplasm"/>
    <property type="evidence" value="ECO:0007669"/>
    <property type="project" value="UniProtKB-ARBA"/>
</dbReference>
<dbReference type="EMBL" id="UINC01106609">
    <property type="protein sequence ID" value="SVC71389.1"/>
    <property type="molecule type" value="Genomic_DNA"/>
</dbReference>
<dbReference type="GO" id="GO:0006614">
    <property type="term" value="P:SRP-dependent cotranslational protein targeting to membrane"/>
    <property type="evidence" value="ECO:0007669"/>
    <property type="project" value="InterPro"/>
</dbReference>
<evidence type="ECO:0000256" key="4">
    <source>
        <dbReference type="ARBA" id="ARBA00023136"/>
    </source>
</evidence>
<evidence type="ECO:0000259" key="8">
    <source>
        <dbReference type="SMART" id="SM00963"/>
    </source>
</evidence>
<evidence type="ECO:0000259" key="7">
    <source>
        <dbReference type="SMART" id="SM00962"/>
    </source>
</evidence>
<dbReference type="InterPro" id="IPR042101">
    <property type="entry name" value="SRP54_N_sf"/>
</dbReference>
<dbReference type="Pfam" id="PF00448">
    <property type="entry name" value="SRP54"/>
    <property type="match status" value="1"/>
</dbReference>
<evidence type="ECO:0000256" key="2">
    <source>
        <dbReference type="ARBA" id="ARBA00022741"/>
    </source>
</evidence>
<feature type="domain" description="Signal recognition particle SRP54 helical bundle" evidence="8">
    <location>
        <begin position="1"/>
        <end position="61"/>
    </location>
</feature>
<feature type="non-terminal residue" evidence="9">
    <location>
        <position position="172"/>
    </location>
</feature>